<keyword evidence="2" id="KW-0238">DNA-binding</keyword>
<dbReference type="GO" id="GO:0003677">
    <property type="term" value="F:DNA binding"/>
    <property type="evidence" value="ECO:0007669"/>
    <property type="project" value="UniProtKB-KW"/>
</dbReference>
<dbReference type="EC" id="5.6.2.4" evidence="5"/>
<protein>
    <recommendedName>
        <fullName evidence="5">DNA 3'-5' helicase</fullName>
        <ecNumber evidence="5">5.6.2.4</ecNumber>
    </recommendedName>
</protein>
<keyword evidence="8" id="KW-1185">Reference proteome</keyword>
<proteinExistence type="inferred from homology"/>
<comment type="similarity">
    <text evidence="1">Belongs to the helicase family. RecQ subfamily.</text>
</comment>
<keyword evidence="7" id="KW-0347">Helicase</keyword>
<evidence type="ECO:0000256" key="3">
    <source>
        <dbReference type="ARBA" id="ARBA00023235"/>
    </source>
</evidence>
<gene>
    <name evidence="7" type="ORF">PACLA_8A087041</name>
</gene>
<evidence type="ECO:0000313" key="7">
    <source>
        <dbReference type="EMBL" id="CAB4042144.1"/>
    </source>
</evidence>
<evidence type="ECO:0000259" key="6">
    <source>
        <dbReference type="Pfam" id="PF00270"/>
    </source>
</evidence>
<comment type="catalytic activity">
    <reaction evidence="4">
        <text>Couples ATP hydrolysis with the unwinding of duplex DNA by translocating in the 3'-5' direction.</text>
        <dbReference type="EC" id="5.6.2.4"/>
    </reaction>
</comment>
<dbReference type="SUPFAM" id="SSF52540">
    <property type="entry name" value="P-loop containing nucleoside triphosphate hydrolases"/>
    <property type="match status" value="1"/>
</dbReference>
<evidence type="ECO:0000256" key="1">
    <source>
        <dbReference type="ARBA" id="ARBA00005446"/>
    </source>
</evidence>
<dbReference type="Gene3D" id="3.40.50.300">
    <property type="entry name" value="P-loop containing nucleotide triphosphate hydrolases"/>
    <property type="match status" value="1"/>
</dbReference>
<dbReference type="OrthoDB" id="6158369at2759"/>
<feature type="domain" description="DEAD/DEAH-box helicase" evidence="6">
    <location>
        <begin position="27"/>
        <end position="150"/>
    </location>
</feature>
<keyword evidence="7" id="KW-0547">Nucleotide-binding</keyword>
<dbReference type="GO" id="GO:0005694">
    <property type="term" value="C:chromosome"/>
    <property type="evidence" value="ECO:0007669"/>
    <property type="project" value="TreeGrafter"/>
</dbReference>
<dbReference type="AlphaFoldDB" id="A0A6S7KH36"/>
<dbReference type="Pfam" id="PF00270">
    <property type="entry name" value="DEAD"/>
    <property type="match status" value="1"/>
</dbReference>
<accession>A0A6S7KH36</accession>
<name>A0A6S7KH36_PARCT</name>
<dbReference type="PANTHER" id="PTHR13710">
    <property type="entry name" value="DNA HELICASE RECQ FAMILY MEMBER"/>
    <property type="match status" value="1"/>
</dbReference>
<dbReference type="GO" id="GO:0000724">
    <property type="term" value="P:double-strand break repair via homologous recombination"/>
    <property type="evidence" value="ECO:0007669"/>
    <property type="project" value="TreeGrafter"/>
</dbReference>
<dbReference type="PANTHER" id="PTHR13710:SF105">
    <property type="entry name" value="ATP-DEPENDENT DNA HELICASE Q1"/>
    <property type="match status" value="1"/>
</dbReference>
<dbReference type="Proteomes" id="UP001152795">
    <property type="component" value="Unassembled WGS sequence"/>
</dbReference>
<keyword evidence="7" id="KW-0067">ATP-binding</keyword>
<keyword evidence="3" id="KW-0413">Isomerase</keyword>
<dbReference type="InterPro" id="IPR027417">
    <property type="entry name" value="P-loop_NTPase"/>
</dbReference>
<evidence type="ECO:0000313" key="8">
    <source>
        <dbReference type="Proteomes" id="UP001152795"/>
    </source>
</evidence>
<dbReference type="GO" id="GO:0005524">
    <property type="term" value="F:ATP binding"/>
    <property type="evidence" value="ECO:0007669"/>
    <property type="project" value="InterPro"/>
</dbReference>
<keyword evidence="7" id="KW-0378">Hydrolase</keyword>
<sequence>MEVFDFLQCLHFAVNDSNYYSSVILKPKQVLCLEAVYLGKDLLAILLTGYGKSIIFHLLPSLLSEKNRRSSSLPQQVLSPVVVVISPLNSLMNDQLRRINTRRDRAAVLSLRKLTDQAGEHTVLDKTNIDDSHLKNASYEFIFAHPEACLSAKQGVALFQSDIYKRAVLATE</sequence>
<dbReference type="EMBL" id="CACRXK020029554">
    <property type="protein sequence ID" value="CAB4042144.1"/>
    <property type="molecule type" value="Genomic_DNA"/>
</dbReference>
<dbReference type="GO" id="GO:0005737">
    <property type="term" value="C:cytoplasm"/>
    <property type="evidence" value="ECO:0007669"/>
    <property type="project" value="TreeGrafter"/>
</dbReference>
<evidence type="ECO:0000256" key="5">
    <source>
        <dbReference type="ARBA" id="ARBA00034808"/>
    </source>
</evidence>
<dbReference type="GO" id="GO:0043138">
    <property type="term" value="F:3'-5' DNA helicase activity"/>
    <property type="evidence" value="ECO:0007669"/>
    <property type="project" value="UniProtKB-EC"/>
</dbReference>
<comment type="caution">
    <text evidence="7">The sequence shown here is derived from an EMBL/GenBank/DDBJ whole genome shotgun (WGS) entry which is preliminary data.</text>
</comment>
<reference evidence="7" key="1">
    <citation type="submission" date="2020-04" db="EMBL/GenBank/DDBJ databases">
        <authorList>
            <person name="Alioto T."/>
            <person name="Alioto T."/>
            <person name="Gomez Garrido J."/>
        </authorList>
    </citation>
    <scope>NUCLEOTIDE SEQUENCE</scope>
    <source>
        <strain evidence="7">A484AB</strain>
    </source>
</reference>
<evidence type="ECO:0000256" key="4">
    <source>
        <dbReference type="ARBA" id="ARBA00034617"/>
    </source>
</evidence>
<dbReference type="GO" id="GO:0009378">
    <property type="term" value="F:four-way junction helicase activity"/>
    <property type="evidence" value="ECO:0007669"/>
    <property type="project" value="TreeGrafter"/>
</dbReference>
<organism evidence="7 8">
    <name type="scientific">Paramuricea clavata</name>
    <name type="common">Red gorgonian</name>
    <name type="synonym">Violescent sea-whip</name>
    <dbReference type="NCBI Taxonomy" id="317549"/>
    <lineage>
        <taxon>Eukaryota</taxon>
        <taxon>Metazoa</taxon>
        <taxon>Cnidaria</taxon>
        <taxon>Anthozoa</taxon>
        <taxon>Octocorallia</taxon>
        <taxon>Malacalcyonacea</taxon>
        <taxon>Plexauridae</taxon>
        <taxon>Paramuricea</taxon>
    </lineage>
</organism>
<evidence type="ECO:0000256" key="2">
    <source>
        <dbReference type="ARBA" id="ARBA00023125"/>
    </source>
</evidence>
<dbReference type="InterPro" id="IPR011545">
    <property type="entry name" value="DEAD/DEAH_box_helicase_dom"/>
</dbReference>